<name>A0A8D7FE88_MUSAM</name>
<dbReference type="PANTHER" id="PTHR47877:SF3">
    <property type="entry name" value="LATE EMBRYOGENESIS ABUNDANT DOMAIN-CONTAINING PROTEIN _ LEA DOMAIN-CONTAINING PROTEIN"/>
    <property type="match status" value="1"/>
</dbReference>
<organism evidence="1">
    <name type="scientific">Musa acuminata subsp. malaccensis</name>
    <name type="common">Wild banana</name>
    <name type="synonym">Musa malaccensis</name>
    <dbReference type="NCBI Taxonomy" id="214687"/>
    <lineage>
        <taxon>Eukaryota</taxon>
        <taxon>Viridiplantae</taxon>
        <taxon>Streptophyta</taxon>
        <taxon>Embryophyta</taxon>
        <taxon>Tracheophyta</taxon>
        <taxon>Spermatophyta</taxon>
        <taxon>Magnoliopsida</taxon>
        <taxon>Liliopsida</taxon>
        <taxon>Zingiberales</taxon>
        <taxon>Musaceae</taxon>
        <taxon>Musa</taxon>
    </lineage>
</organism>
<dbReference type="PANTHER" id="PTHR47877">
    <property type="entry name" value="LATE EMBRYOGENESIS ABUNDANT DOMAIN-CONTAINING PROTEIN / LEA DOMAIN-CONTAINING PROTEIN"/>
    <property type="match status" value="1"/>
</dbReference>
<dbReference type="EMBL" id="HG996476">
    <property type="protein sequence ID" value="CAG1852311.1"/>
    <property type="molecule type" value="Genomic_DNA"/>
</dbReference>
<sequence length="102" mass="10580">MSPEEIGRYRAVAQQNSVESIRAAEERYEKAKQAGAGVLHGTRDTVAHGLGAAGLWAAAMGTEAKDRAAHGARAAAEYTTEKGSLAKDYAAEKAHAVAEVAA</sequence>
<dbReference type="AlphaFoldDB" id="A0A8D7FE88"/>
<gene>
    <name evidence="1" type="ORF">GSMUA_100900.1</name>
</gene>
<evidence type="ECO:0000313" key="1">
    <source>
        <dbReference type="EMBL" id="CAG1852311.1"/>
    </source>
</evidence>
<reference evidence="1" key="1">
    <citation type="submission" date="2021-03" db="EMBL/GenBank/DDBJ databases">
        <authorList>
            <consortium name="Genoscope - CEA"/>
            <person name="William W."/>
        </authorList>
    </citation>
    <scope>NUCLEOTIDE SEQUENCE</scope>
    <source>
        <strain evidence="1">Doubled-haploid Pahang</strain>
    </source>
</reference>
<proteinExistence type="predicted"/>
<protein>
    <submittedName>
        <fullName evidence="1">(wild Malaysian banana) hypothetical protein</fullName>
    </submittedName>
</protein>
<accession>A0A8D7FE88</accession>